<dbReference type="RefSeq" id="XP_031945794.1">
    <property type="nucleotide sequence ID" value="XM_032090002.1"/>
</dbReference>
<dbReference type="Pfam" id="PF00550">
    <property type="entry name" value="PP-binding"/>
    <property type="match status" value="1"/>
</dbReference>
<dbReference type="GO" id="GO:0044550">
    <property type="term" value="P:secondary metabolite biosynthetic process"/>
    <property type="evidence" value="ECO:0007669"/>
    <property type="project" value="TreeGrafter"/>
</dbReference>
<evidence type="ECO:0000256" key="4">
    <source>
        <dbReference type="ARBA" id="ARBA00029454"/>
    </source>
</evidence>
<feature type="domain" description="Carrier" evidence="5">
    <location>
        <begin position="634"/>
        <end position="682"/>
    </location>
</feature>
<keyword evidence="2" id="KW-0597">Phosphoprotein</keyword>
<dbReference type="GO" id="GO:0005737">
    <property type="term" value="C:cytoplasm"/>
    <property type="evidence" value="ECO:0007669"/>
    <property type="project" value="TreeGrafter"/>
</dbReference>
<protein>
    <recommendedName>
        <fullName evidence="5">Carrier domain-containing protein</fullName>
    </recommendedName>
</protein>
<dbReference type="InterPro" id="IPR009081">
    <property type="entry name" value="PP-bd_ACP"/>
</dbReference>
<reference evidence="6 7" key="1">
    <citation type="submission" date="2019-04" db="EMBL/GenBank/DDBJ databases">
        <authorList>
            <consortium name="DOE Joint Genome Institute"/>
            <person name="Mondo S."/>
            <person name="Kjaerbolling I."/>
            <person name="Vesth T."/>
            <person name="Frisvad J.C."/>
            <person name="Nybo J.L."/>
            <person name="Theobald S."/>
            <person name="Kildgaard S."/>
            <person name="Isbrandt T."/>
            <person name="Kuo A."/>
            <person name="Sato A."/>
            <person name="Lyhne E.K."/>
            <person name="Kogle M.E."/>
            <person name="Wiebenga A."/>
            <person name="Kun R.S."/>
            <person name="Lubbers R.J."/>
            <person name="Makela M.R."/>
            <person name="Barry K."/>
            <person name="Chovatia M."/>
            <person name="Clum A."/>
            <person name="Daum C."/>
            <person name="Haridas S."/>
            <person name="He G."/>
            <person name="LaButti K."/>
            <person name="Lipzen A."/>
            <person name="Riley R."/>
            <person name="Salamov A."/>
            <person name="Simmons B.A."/>
            <person name="Magnuson J.K."/>
            <person name="Henrissat B."/>
            <person name="Mortensen U.H."/>
            <person name="Larsen T.O."/>
            <person name="Devries R.P."/>
            <person name="Grigoriev I.V."/>
            <person name="Machida M."/>
            <person name="Baker S.E."/>
            <person name="Andersen M.R."/>
            <person name="Cantor M.N."/>
            <person name="Hua S.X."/>
        </authorList>
    </citation>
    <scope>NUCLEOTIDE SEQUENCE [LARGE SCALE GENOMIC DNA]</scope>
    <source>
        <strain evidence="6 7">CBS 119388</strain>
    </source>
</reference>
<dbReference type="SUPFAM" id="SSF56801">
    <property type="entry name" value="Acetyl-CoA synthetase-like"/>
    <property type="match status" value="1"/>
</dbReference>
<sequence length="682" mass="73986">MPRGSDTHALQWESLHLDESRSISWILQRWEDPSVHWYLSSDQLPGSKSPALTTMLFLVKEDGLFDPVTPIDPGLLQWNSYCPDPVDRLVQEMFQDVVAATPEASAVAAWDGELNYRELDRLSSRLAGVLQSDFGVVSETIVALCFEKSVWAIVAMLAVVKAGGAFLHIDPQHPPARHQAMIKSTASKLFLCSEQTRDKVVRSVPDCPSLVIHREMFAAQPDHAQQDTVISSGNLGPTNAAYVVCTSGSTGTPKAIVVEHVSLCSSVTAQAKAMDITAGSRVLQYAAYTFDVSIGDIFAALTHGACICIPSNWERAHDLSGAINRLGVNQACLTSTVASLLTPVEVPKLKKLTLGALKNIYGPAECTVWCIIQPDVSSGTAVSNIGHAIGARAWIVHPENHDRLMPIGAVGELLIEGPLVARGYLNDPVKTNAVFLAQPPIWLASFGPPPPRSRFYKTGDLARYGPGGALLFEGRKDTQVKLRGQRIELGEVEYRLHQALSDLSSSAAVELVHPKESTAPLLCAFITWDEGIDLDLQPAKPPLSACLTPTARKRFNHMVSLLQTEMERTLPAYMIPGLCFPVHKLPLTTSGKLDRKALRYFCTQHSLAFLSTFENKNVNSPTDGATDSFAAPLETVSPAESTLAQLWAQVLGMKTDSISRKDNFLSLGGDSLAAMRLEPSAI</sequence>
<keyword evidence="7" id="KW-1185">Reference proteome</keyword>
<dbReference type="InterPro" id="IPR045851">
    <property type="entry name" value="AMP-bd_C_sf"/>
</dbReference>
<dbReference type="GO" id="GO:0016874">
    <property type="term" value="F:ligase activity"/>
    <property type="evidence" value="ECO:0007669"/>
    <property type="project" value="UniProtKB-KW"/>
</dbReference>
<dbReference type="Gene3D" id="2.30.38.10">
    <property type="entry name" value="Luciferase, Domain 3"/>
    <property type="match status" value="1"/>
</dbReference>
<keyword evidence="1" id="KW-0596">Phosphopantetheine</keyword>
<dbReference type="InterPro" id="IPR036736">
    <property type="entry name" value="ACP-like_sf"/>
</dbReference>
<dbReference type="Proteomes" id="UP000325579">
    <property type="component" value="Unassembled WGS sequence"/>
</dbReference>
<dbReference type="PANTHER" id="PTHR45527">
    <property type="entry name" value="NONRIBOSOMAL PEPTIDE SYNTHETASE"/>
    <property type="match status" value="1"/>
</dbReference>
<dbReference type="InterPro" id="IPR000873">
    <property type="entry name" value="AMP-dep_synth/lig_dom"/>
</dbReference>
<evidence type="ECO:0000313" key="7">
    <source>
        <dbReference type="Proteomes" id="UP000325579"/>
    </source>
</evidence>
<dbReference type="Gene3D" id="1.10.1200.10">
    <property type="entry name" value="ACP-like"/>
    <property type="match status" value="1"/>
</dbReference>
<evidence type="ECO:0000256" key="1">
    <source>
        <dbReference type="ARBA" id="ARBA00022450"/>
    </source>
</evidence>
<dbReference type="EMBL" id="ML736743">
    <property type="protein sequence ID" value="KAE8408475.1"/>
    <property type="molecule type" value="Genomic_DNA"/>
</dbReference>
<dbReference type="GeneID" id="43674693"/>
<dbReference type="OrthoDB" id="416786at2759"/>
<evidence type="ECO:0000313" key="6">
    <source>
        <dbReference type="EMBL" id="KAE8408475.1"/>
    </source>
</evidence>
<accession>A0A5N7DQ87</accession>
<proteinExistence type="inferred from homology"/>
<dbReference type="GO" id="GO:0031177">
    <property type="term" value="F:phosphopantetheine binding"/>
    <property type="evidence" value="ECO:0007669"/>
    <property type="project" value="TreeGrafter"/>
</dbReference>
<dbReference type="Gene3D" id="3.30.300.30">
    <property type="match status" value="1"/>
</dbReference>
<evidence type="ECO:0000259" key="5">
    <source>
        <dbReference type="PROSITE" id="PS50075"/>
    </source>
</evidence>
<dbReference type="CDD" id="cd05918">
    <property type="entry name" value="A_NRPS_SidN3_like"/>
    <property type="match status" value="1"/>
</dbReference>
<dbReference type="SUPFAM" id="SSF47336">
    <property type="entry name" value="ACP-like"/>
    <property type="match status" value="1"/>
</dbReference>
<comment type="similarity">
    <text evidence="4">Belongs to the NRP synthetase family.</text>
</comment>
<dbReference type="InterPro" id="IPR020845">
    <property type="entry name" value="AMP-binding_CS"/>
</dbReference>
<organism evidence="6 7">
    <name type="scientific">Aspergillus pseudonomiae</name>
    <dbReference type="NCBI Taxonomy" id="1506151"/>
    <lineage>
        <taxon>Eukaryota</taxon>
        <taxon>Fungi</taxon>
        <taxon>Dikarya</taxon>
        <taxon>Ascomycota</taxon>
        <taxon>Pezizomycotina</taxon>
        <taxon>Eurotiomycetes</taxon>
        <taxon>Eurotiomycetidae</taxon>
        <taxon>Eurotiales</taxon>
        <taxon>Aspergillaceae</taxon>
        <taxon>Aspergillus</taxon>
        <taxon>Aspergillus subgen. Circumdati</taxon>
    </lineage>
</organism>
<dbReference type="PANTHER" id="PTHR45527:SF1">
    <property type="entry name" value="FATTY ACID SYNTHASE"/>
    <property type="match status" value="1"/>
</dbReference>
<dbReference type="PROSITE" id="PS50075">
    <property type="entry name" value="CARRIER"/>
    <property type="match status" value="1"/>
</dbReference>
<evidence type="ECO:0000256" key="2">
    <source>
        <dbReference type="ARBA" id="ARBA00022553"/>
    </source>
</evidence>
<dbReference type="Pfam" id="PF00501">
    <property type="entry name" value="AMP-binding"/>
    <property type="match status" value="1"/>
</dbReference>
<evidence type="ECO:0000256" key="3">
    <source>
        <dbReference type="ARBA" id="ARBA00022598"/>
    </source>
</evidence>
<dbReference type="PROSITE" id="PS00455">
    <property type="entry name" value="AMP_BINDING"/>
    <property type="match status" value="1"/>
</dbReference>
<dbReference type="Gene3D" id="3.40.50.980">
    <property type="match status" value="2"/>
</dbReference>
<dbReference type="GO" id="GO:0043041">
    <property type="term" value="P:amino acid activation for nonribosomal peptide biosynthetic process"/>
    <property type="evidence" value="ECO:0007669"/>
    <property type="project" value="TreeGrafter"/>
</dbReference>
<dbReference type="FunFam" id="3.30.300.30:FF:000015">
    <property type="entry name" value="Nonribosomal peptide synthase SidD"/>
    <property type="match status" value="1"/>
</dbReference>
<gene>
    <name evidence="6" type="ORF">BDV37DRAFT_295954</name>
</gene>
<dbReference type="AlphaFoldDB" id="A0A5N7DQ87"/>
<name>A0A5N7DQ87_9EURO</name>
<keyword evidence="3" id="KW-0436">Ligase</keyword>